<proteinExistence type="predicted"/>
<protein>
    <submittedName>
        <fullName evidence="3">Uncharacterized protein</fullName>
    </submittedName>
</protein>
<dbReference type="Proteomes" id="UP000305883">
    <property type="component" value="Unassembled WGS sequence"/>
</dbReference>
<feature type="coiled-coil region" evidence="1">
    <location>
        <begin position="106"/>
        <end position="165"/>
    </location>
</feature>
<feature type="compositionally biased region" description="Basic and acidic residues" evidence="2">
    <location>
        <begin position="35"/>
        <end position="48"/>
    </location>
</feature>
<dbReference type="Gene3D" id="1.20.5.340">
    <property type="match status" value="1"/>
</dbReference>
<dbReference type="OrthoDB" id="4847247at2759"/>
<feature type="region of interest" description="Disordered" evidence="2">
    <location>
        <begin position="182"/>
        <end position="216"/>
    </location>
</feature>
<evidence type="ECO:0000313" key="4">
    <source>
        <dbReference type="Proteomes" id="UP000305883"/>
    </source>
</evidence>
<feature type="compositionally biased region" description="Polar residues" evidence="2">
    <location>
        <begin position="190"/>
        <end position="216"/>
    </location>
</feature>
<reference evidence="3 4" key="1">
    <citation type="journal article" date="2019" name="Genome Biol. Evol.">
        <title>Genomic Plasticity Mediated by Transposable Elements in the Plant Pathogenic Fungus Colletotrichum higginsianum.</title>
        <authorList>
            <person name="Tsushima A."/>
            <person name="Gan P."/>
            <person name="Kumakura N."/>
            <person name="Narusaka M."/>
            <person name="Takano Y."/>
            <person name="Narusaka Y."/>
            <person name="Shirasu K."/>
        </authorList>
    </citation>
    <scope>NUCLEOTIDE SEQUENCE [LARGE SCALE GENOMIC DNA]</scope>
    <source>
        <strain evidence="3 4">MAFF305635-RFP</strain>
    </source>
</reference>
<dbReference type="SUPFAM" id="SSF57997">
    <property type="entry name" value="Tropomyosin"/>
    <property type="match status" value="1"/>
</dbReference>
<evidence type="ECO:0000256" key="2">
    <source>
        <dbReference type="SAM" id="MobiDB-lite"/>
    </source>
</evidence>
<feature type="compositionally biased region" description="Low complexity" evidence="2">
    <location>
        <begin position="58"/>
        <end position="71"/>
    </location>
</feature>
<accession>A0A4T0VVV7</accession>
<keyword evidence="1" id="KW-0175">Coiled coil</keyword>
<comment type="caution">
    <text evidence="3">The sequence shown here is derived from an EMBL/GenBank/DDBJ whole genome shotgun (WGS) entry which is preliminary data.</text>
</comment>
<gene>
    <name evidence="3" type="ORF">CH35J_006560</name>
</gene>
<dbReference type="AlphaFoldDB" id="A0A4T0VVV7"/>
<name>A0A4T0VVV7_9PEZI</name>
<dbReference type="EMBL" id="MWPZ01000005">
    <property type="protein sequence ID" value="TIC96832.1"/>
    <property type="molecule type" value="Genomic_DNA"/>
</dbReference>
<feature type="region of interest" description="Disordered" evidence="2">
    <location>
        <begin position="1"/>
        <end position="77"/>
    </location>
</feature>
<sequence length="216" mass="23617">METDADTINVASDPGEASGTEQPSRRLRKPTIKARLNEGNRDFTDHGSVEPNEPMGNGVRTATTRGAPAARGKSKPTEYDDRALLIAMGKQMKELHASFKVVFDAWKKSELRNKDIQAELRQATDELRTANKELWSTKNELQTLQGDLQALKQRLENESKNTQDKLGAVAAVASALTSPSPTYADMARTAPNSQPSNIRTLTSGGTTPFNVTDTLY</sequence>
<evidence type="ECO:0000256" key="1">
    <source>
        <dbReference type="SAM" id="Coils"/>
    </source>
</evidence>
<organism evidence="3 4">
    <name type="scientific">Colletotrichum higginsianum</name>
    <dbReference type="NCBI Taxonomy" id="80884"/>
    <lineage>
        <taxon>Eukaryota</taxon>
        <taxon>Fungi</taxon>
        <taxon>Dikarya</taxon>
        <taxon>Ascomycota</taxon>
        <taxon>Pezizomycotina</taxon>
        <taxon>Sordariomycetes</taxon>
        <taxon>Hypocreomycetidae</taxon>
        <taxon>Glomerellales</taxon>
        <taxon>Glomerellaceae</taxon>
        <taxon>Colletotrichum</taxon>
        <taxon>Colletotrichum destructivum species complex</taxon>
    </lineage>
</organism>
<evidence type="ECO:0000313" key="3">
    <source>
        <dbReference type="EMBL" id="TIC96832.1"/>
    </source>
</evidence>